<proteinExistence type="inferred from homology"/>
<dbReference type="PROSITE" id="PS00143">
    <property type="entry name" value="INSULINASE"/>
    <property type="match status" value="1"/>
</dbReference>
<reference evidence="5 6" key="1">
    <citation type="submission" date="2018-03" db="EMBL/GenBank/DDBJ databases">
        <title>Genome sequence of Clostridium liquoris DSM 100320.</title>
        <authorList>
            <person name="Poehlein A."/>
            <person name="Daniel R."/>
        </authorList>
    </citation>
    <scope>NUCLEOTIDE SEQUENCE [LARGE SCALE GENOMIC DNA]</scope>
    <source>
        <strain evidence="5 6">DSM 100320</strain>
    </source>
</reference>
<keyword evidence="5" id="KW-0645">Protease</keyword>
<dbReference type="AlphaFoldDB" id="A0A2T0B8L5"/>
<feature type="domain" description="Peptidase M16 N-terminal" evidence="3">
    <location>
        <begin position="12"/>
        <end position="159"/>
    </location>
</feature>
<keyword evidence="6" id="KW-1185">Reference proteome</keyword>
<dbReference type="PANTHER" id="PTHR11851:SF49">
    <property type="entry name" value="MITOCHONDRIAL-PROCESSING PEPTIDASE SUBUNIT ALPHA"/>
    <property type="match status" value="1"/>
</dbReference>
<name>A0A2T0B8L5_9CLOT</name>
<dbReference type="InterPro" id="IPR007863">
    <property type="entry name" value="Peptidase_M16_C"/>
</dbReference>
<dbReference type="RefSeq" id="WP_106062592.1">
    <property type="nucleotide sequence ID" value="NZ_PVXO01000008.1"/>
</dbReference>
<dbReference type="InterPro" id="IPR011765">
    <property type="entry name" value="Pept_M16_N"/>
</dbReference>
<comment type="similarity">
    <text evidence="1 2">Belongs to the peptidase M16 family.</text>
</comment>
<evidence type="ECO:0000259" key="3">
    <source>
        <dbReference type="Pfam" id="PF00675"/>
    </source>
</evidence>
<dbReference type="GO" id="GO:0004222">
    <property type="term" value="F:metalloendopeptidase activity"/>
    <property type="evidence" value="ECO:0007669"/>
    <property type="project" value="UniProtKB-EC"/>
</dbReference>
<dbReference type="EC" id="3.4.24.55" evidence="5"/>
<dbReference type="Pfam" id="PF05193">
    <property type="entry name" value="Peptidase_M16_C"/>
    <property type="match status" value="1"/>
</dbReference>
<evidence type="ECO:0000259" key="4">
    <source>
        <dbReference type="Pfam" id="PF05193"/>
    </source>
</evidence>
<dbReference type="OrthoDB" id="9811314at2"/>
<dbReference type="PANTHER" id="PTHR11851">
    <property type="entry name" value="METALLOPROTEASE"/>
    <property type="match status" value="1"/>
</dbReference>
<dbReference type="InterPro" id="IPR011249">
    <property type="entry name" value="Metalloenz_LuxS/M16"/>
</dbReference>
<dbReference type="Proteomes" id="UP000239706">
    <property type="component" value="Unassembled WGS sequence"/>
</dbReference>
<dbReference type="GO" id="GO:0006508">
    <property type="term" value="P:proteolysis"/>
    <property type="evidence" value="ECO:0007669"/>
    <property type="project" value="UniProtKB-KW"/>
</dbReference>
<dbReference type="FunFam" id="3.30.830.10:FF:000008">
    <property type="entry name" value="Mitochondrial-processing peptidase subunit beta"/>
    <property type="match status" value="1"/>
</dbReference>
<evidence type="ECO:0000313" key="6">
    <source>
        <dbReference type="Proteomes" id="UP000239706"/>
    </source>
</evidence>
<dbReference type="InterPro" id="IPR001431">
    <property type="entry name" value="Pept_M16_Zn_BS"/>
</dbReference>
<evidence type="ECO:0000256" key="1">
    <source>
        <dbReference type="ARBA" id="ARBA00007261"/>
    </source>
</evidence>
<dbReference type="Pfam" id="PF00675">
    <property type="entry name" value="Peptidase_M16"/>
    <property type="match status" value="1"/>
</dbReference>
<evidence type="ECO:0000256" key="2">
    <source>
        <dbReference type="RuleBase" id="RU004447"/>
    </source>
</evidence>
<sequence length="432" mass="48778">MYNLIQLSNGLRVVLEKIDYVNSISVGLWVKNGSRNESKENNGISHFIEHMLFKGTDNRNSKEIAECIEDVGGQLNAFTGKEATCYYIKILDTHLELALDVISDMLFNSNFTEEDIEKEKGVVIEEINMDEDSPEDVLVDLHNEAIWGEDPIALPILGTIDTVKSFTRQQIIDYVDSHYIPENCVVSIAGKFNENEIVNLIESYFGEWKVNNKEITHYSKPPMLTNHLFKKKKIEQLHISLGLPGVEIGSEDAYALLLLNNILGGGASSLLFQKIREEKGRCYSIYSYLSSFNNTGVVTIYTGLNPKYAVEVINLIKEEIIKFSNSTISKERLIKGKEQLKGSYILGLESTSSRMFNNGKSVLFLNRINKPGDIIKKIDNIDNDKIKKVMDITFKQGIINSAYVGQDIDLDLIKILVEKDRIPFNNSSTTLI</sequence>
<gene>
    <name evidence="5" type="primary">ptrA</name>
    <name evidence="5" type="ORF">CLLI_04080</name>
</gene>
<feature type="domain" description="Peptidase M16 C-terminal" evidence="4">
    <location>
        <begin position="165"/>
        <end position="340"/>
    </location>
</feature>
<accession>A0A2T0B8L5</accession>
<dbReference type="EMBL" id="PVXO01000008">
    <property type="protein sequence ID" value="PRR80240.1"/>
    <property type="molecule type" value="Genomic_DNA"/>
</dbReference>
<dbReference type="GO" id="GO:0046872">
    <property type="term" value="F:metal ion binding"/>
    <property type="evidence" value="ECO:0007669"/>
    <property type="project" value="InterPro"/>
</dbReference>
<dbReference type="InterPro" id="IPR050361">
    <property type="entry name" value="MPP/UQCRC_Complex"/>
</dbReference>
<organism evidence="5 6">
    <name type="scientific">Clostridium liquoris</name>
    <dbReference type="NCBI Taxonomy" id="1289519"/>
    <lineage>
        <taxon>Bacteria</taxon>
        <taxon>Bacillati</taxon>
        <taxon>Bacillota</taxon>
        <taxon>Clostridia</taxon>
        <taxon>Eubacteriales</taxon>
        <taxon>Clostridiaceae</taxon>
        <taxon>Clostridium</taxon>
    </lineage>
</organism>
<keyword evidence="5" id="KW-0378">Hydrolase</keyword>
<dbReference type="SUPFAM" id="SSF63411">
    <property type="entry name" value="LuxS/MPP-like metallohydrolase"/>
    <property type="match status" value="2"/>
</dbReference>
<dbReference type="Gene3D" id="3.30.830.10">
    <property type="entry name" value="Metalloenzyme, LuxS/M16 peptidase-like"/>
    <property type="match status" value="2"/>
</dbReference>
<evidence type="ECO:0000313" key="5">
    <source>
        <dbReference type="EMBL" id="PRR80240.1"/>
    </source>
</evidence>
<comment type="caution">
    <text evidence="5">The sequence shown here is derived from an EMBL/GenBank/DDBJ whole genome shotgun (WGS) entry which is preliminary data.</text>
</comment>
<protein>
    <submittedName>
        <fullName evidence="5">Protease 3</fullName>
        <ecNumber evidence="5">3.4.24.55</ecNumber>
    </submittedName>
</protein>